<keyword evidence="3" id="KW-0249">Electron transport</keyword>
<keyword evidence="5 9" id="KW-0676">Redox-active center</keyword>
<dbReference type="PIRSF" id="PIRSF000077">
    <property type="entry name" value="Thioredoxin"/>
    <property type="match status" value="1"/>
</dbReference>
<dbReference type="InterPro" id="IPR005746">
    <property type="entry name" value="Thioredoxin"/>
</dbReference>
<feature type="site" description="Contributes to redox potential value" evidence="8">
    <location>
        <position position="31"/>
    </location>
</feature>
<organism evidence="11 12">
    <name type="scientific">Candidatus Portnoybacteria bacterium RBG_13_40_8</name>
    <dbReference type="NCBI Taxonomy" id="1801990"/>
    <lineage>
        <taxon>Bacteria</taxon>
        <taxon>Candidatus Portnoyibacteriota</taxon>
    </lineage>
</organism>
<dbReference type="InterPro" id="IPR013766">
    <property type="entry name" value="Thioredoxin_domain"/>
</dbReference>
<dbReference type="GO" id="GO:0015035">
    <property type="term" value="F:protein-disulfide reductase activity"/>
    <property type="evidence" value="ECO:0007669"/>
    <property type="project" value="UniProtKB-UniRule"/>
</dbReference>
<gene>
    <name evidence="11" type="ORF">A2V69_03685</name>
</gene>
<keyword evidence="4 9" id="KW-1015">Disulfide bond</keyword>
<feature type="domain" description="Thioredoxin" evidence="10">
    <location>
        <begin position="1"/>
        <end position="105"/>
    </location>
</feature>
<evidence type="ECO:0000313" key="11">
    <source>
        <dbReference type="EMBL" id="OGZ32688.1"/>
    </source>
</evidence>
<evidence type="ECO:0000256" key="7">
    <source>
        <dbReference type="PIRNR" id="PIRNR000077"/>
    </source>
</evidence>
<dbReference type="PANTHER" id="PTHR45663">
    <property type="entry name" value="GEO12009P1"/>
    <property type="match status" value="1"/>
</dbReference>
<dbReference type="Pfam" id="PF00085">
    <property type="entry name" value="Thioredoxin"/>
    <property type="match status" value="1"/>
</dbReference>
<dbReference type="NCBIfam" id="TIGR01068">
    <property type="entry name" value="thioredoxin"/>
    <property type="match status" value="1"/>
</dbReference>
<dbReference type="Gene3D" id="3.40.30.10">
    <property type="entry name" value="Glutaredoxin"/>
    <property type="match status" value="1"/>
</dbReference>
<evidence type="ECO:0000259" key="10">
    <source>
        <dbReference type="PROSITE" id="PS51352"/>
    </source>
</evidence>
<dbReference type="AlphaFoldDB" id="A0A1G2F514"/>
<evidence type="ECO:0000256" key="9">
    <source>
        <dbReference type="PIRSR" id="PIRSR000077-4"/>
    </source>
</evidence>
<evidence type="ECO:0000256" key="1">
    <source>
        <dbReference type="ARBA" id="ARBA00008987"/>
    </source>
</evidence>
<evidence type="ECO:0000256" key="8">
    <source>
        <dbReference type="PIRSR" id="PIRSR000077-1"/>
    </source>
</evidence>
<dbReference type="STRING" id="1801990.A2V69_03685"/>
<evidence type="ECO:0000256" key="5">
    <source>
        <dbReference type="ARBA" id="ARBA00023284"/>
    </source>
</evidence>
<evidence type="ECO:0000256" key="6">
    <source>
        <dbReference type="NCBIfam" id="TIGR01068"/>
    </source>
</evidence>
<keyword evidence="2" id="KW-0813">Transport</keyword>
<evidence type="ECO:0000256" key="4">
    <source>
        <dbReference type="ARBA" id="ARBA00023157"/>
    </source>
</evidence>
<name>A0A1G2F514_9BACT</name>
<feature type="disulfide bond" description="Redox-active" evidence="9">
    <location>
        <begin position="29"/>
        <end position="32"/>
    </location>
</feature>
<feature type="site" description="Contributes to redox potential value" evidence="8">
    <location>
        <position position="30"/>
    </location>
</feature>
<protein>
    <recommendedName>
        <fullName evidence="6 7">Thioredoxin</fullName>
    </recommendedName>
</protein>
<feature type="active site" description="Nucleophile" evidence="8">
    <location>
        <position position="29"/>
    </location>
</feature>
<dbReference type="InterPro" id="IPR036249">
    <property type="entry name" value="Thioredoxin-like_sf"/>
</dbReference>
<dbReference type="GO" id="GO:0005737">
    <property type="term" value="C:cytoplasm"/>
    <property type="evidence" value="ECO:0007669"/>
    <property type="project" value="TreeGrafter"/>
</dbReference>
<feature type="site" description="Deprotonates C-terminal active site Cys" evidence="8">
    <location>
        <position position="23"/>
    </location>
</feature>
<dbReference type="FunFam" id="3.40.30.10:FF:000001">
    <property type="entry name" value="Thioredoxin"/>
    <property type="match status" value="1"/>
</dbReference>
<feature type="active site" description="Nucleophile" evidence="8">
    <location>
        <position position="32"/>
    </location>
</feature>
<comment type="caution">
    <text evidence="11">The sequence shown here is derived from an EMBL/GenBank/DDBJ whole genome shotgun (WGS) entry which is preliminary data.</text>
</comment>
<sequence>MLILTDENFKKEIQNAEKPVLVDFWSAHCLPCFMLSPVLEKLAEEYRDKVTFAKLNIDEAPFTAREYEIDRIPIVLLFKKDKVAAGFMGVQPGGIIREWLEKNLKS</sequence>
<dbReference type="PANTHER" id="PTHR45663:SF11">
    <property type="entry name" value="GEO12009P1"/>
    <property type="match status" value="1"/>
</dbReference>
<evidence type="ECO:0000313" key="12">
    <source>
        <dbReference type="Proteomes" id="UP000177810"/>
    </source>
</evidence>
<dbReference type="Proteomes" id="UP000177810">
    <property type="component" value="Unassembled WGS sequence"/>
</dbReference>
<dbReference type="SUPFAM" id="SSF52833">
    <property type="entry name" value="Thioredoxin-like"/>
    <property type="match status" value="1"/>
</dbReference>
<reference evidence="11 12" key="1">
    <citation type="journal article" date="2016" name="Nat. Commun.">
        <title>Thousands of microbial genomes shed light on interconnected biogeochemical processes in an aquifer system.</title>
        <authorList>
            <person name="Anantharaman K."/>
            <person name="Brown C.T."/>
            <person name="Hug L.A."/>
            <person name="Sharon I."/>
            <person name="Castelle C.J."/>
            <person name="Probst A.J."/>
            <person name="Thomas B.C."/>
            <person name="Singh A."/>
            <person name="Wilkins M.J."/>
            <person name="Karaoz U."/>
            <person name="Brodie E.L."/>
            <person name="Williams K.H."/>
            <person name="Hubbard S.S."/>
            <person name="Banfield J.F."/>
        </authorList>
    </citation>
    <scope>NUCLEOTIDE SEQUENCE [LARGE SCALE GENOMIC DNA]</scope>
</reference>
<evidence type="ECO:0000256" key="3">
    <source>
        <dbReference type="ARBA" id="ARBA00022982"/>
    </source>
</evidence>
<comment type="similarity">
    <text evidence="1 7">Belongs to the thioredoxin family.</text>
</comment>
<proteinExistence type="inferred from homology"/>
<dbReference type="CDD" id="cd02947">
    <property type="entry name" value="TRX_family"/>
    <property type="match status" value="1"/>
</dbReference>
<dbReference type="EMBL" id="MHMT01000015">
    <property type="protein sequence ID" value="OGZ32688.1"/>
    <property type="molecule type" value="Genomic_DNA"/>
</dbReference>
<dbReference type="PROSITE" id="PS51352">
    <property type="entry name" value="THIOREDOXIN_2"/>
    <property type="match status" value="1"/>
</dbReference>
<evidence type="ECO:0000256" key="2">
    <source>
        <dbReference type="ARBA" id="ARBA00022448"/>
    </source>
</evidence>
<accession>A0A1G2F514</accession>